<organism evidence="1 2">
    <name type="scientific">Komagataeibacter medellinensis</name>
    <dbReference type="NCBI Taxonomy" id="1177712"/>
    <lineage>
        <taxon>Bacteria</taxon>
        <taxon>Pseudomonadati</taxon>
        <taxon>Pseudomonadota</taxon>
        <taxon>Alphaproteobacteria</taxon>
        <taxon>Acetobacterales</taxon>
        <taxon>Acetobacteraceae</taxon>
        <taxon>Komagataeibacter</taxon>
    </lineage>
</organism>
<dbReference type="Pfam" id="PF08856">
    <property type="entry name" value="DUF1826"/>
    <property type="match status" value="1"/>
</dbReference>
<name>A0ABQ6VUF7_9PROT</name>
<comment type="caution">
    <text evidence="1">The sequence shown here is derived from an EMBL/GenBank/DDBJ whole genome shotgun (WGS) entry which is preliminary data.</text>
</comment>
<reference evidence="1 2" key="1">
    <citation type="submission" date="2018-09" db="EMBL/GenBank/DDBJ databases">
        <title>Genome sequence and characterization of the bcs clusters for the production of nanocellulose from the low pH resistant strain Komagataeibacter medellinensis ID13488.</title>
        <authorList>
            <person name="Hernandez-Arriaga A.M."/>
            <person name="Del Cerro C."/>
            <person name="Urbina L."/>
            <person name="Eceiza A."/>
            <person name="Retegi A."/>
            <person name="Prieto M.A."/>
        </authorList>
    </citation>
    <scope>NUCLEOTIDE SEQUENCE [LARGE SCALE GENOMIC DNA]</scope>
    <source>
        <strain evidence="1 2">ID13488</strain>
    </source>
</reference>
<dbReference type="Proteomes" id="UP000427842">
    <property type="component" value="Unassembled WGS sequence"/>
</dbReference>
<protein>
    <submittedName>
        <fullName evidence="1">DUF1826 domain-containing protein</fullName>
    </submittedName>
</protein>
<keyword evidence="2" id="KW-1185">Reference proteome</keyword>
<accession>A0ABQ6VUF7</accession>
<evidence type="ECO:0000313" key="2">
    <source>
        <dbReference type="Proteomes" id="UP000427842"/>
    </source>
</evidence>
<sequence>MSIIHFPSSSGAMPIFTQPHPTAEISRFPSPKPESPVFNDQGRPGAMLFMESWPAPKIDTPEDAALACPAPHVVACAHAAVVMDLQRPDVDMVVWGRRVPMAWEISLTEWSSSSSPLTLFGTPSEIADCLATPAVRQDWPPVILTDLRDLSSLFGALTGGVRQHIRLMAPPSGEAAFELPPDVLRLICGYGRTGAEWCGSQDPKSGIVSALSPFAVAFIKGAAEGEPGCLHRLPASVPNGAMPGPILVMDTVSR</sequence>
<proteinExistence type="predicted"/>
<evidence type="ECO:0000313" key="1">
    <source>
        <dbReference type="EMBL" id="KAB8123702.1"/>
    </source>
</evidence>
<dbReference type="EMBL" id="QYAZ01000001">
    <property type="protein sequence ID" value="KAB8123702.1"/>
    <property type="molecule type" value="Genomic_DNA"/>
</dbReference>
<gene>
    <name evidence="1" type="ORF">D3W54_05180</name>
</gene>
<dbReference type="InterPro" id="IPR014955">
    <property type="entry name" value="DUF1826"/>
</dbReference>